<dbReference type="Pfam" id="PF10544">
    <property type="entry name" value="T5orf172"/>
    <property type="match status" value="1"/>
</dbReference>
<feature type="domain" description="Bacteriophage T5 Orf172 DNA-binding" evidence="3">
    <location>
        <begin position="375"/>
        <end position="466"/>
    </location>
</feature>
<proteinExistence type="predicted"/>
<evidence type="ECO:0000259" key="3">
    <source>
        <dbReference type="SMART" id="SM00974"/>
    </source>
</evidence>
<reference evidence="5" key="1">
    <citation type="journal article" date="2018" name="Proc. Natl. Acad. Sci. U.S.A.">
        <title>Linking secondary metabolites to gene clusters through genome sequencing of six diverse Aspergillus species.</title>
        <authorList>
            <person name="Kaerboelling I."/>
            <person name="Vesth T.C."/>
            <person name="Frisvad J.C."/>
            <person name="Nybo J.L."/>
            <person name="Theobald S."/>
            <person name="Kuo A."/>
            <person name="Bowyer P."/>
            <person name="Matsuda Y."/>
            <person name="Mondo S."/>
            <person name="Lyhne E.K."/>
            <person name="Kogle M.E."/>
            <person name="Clum A."/>
            <person name="Lipzen A."/>
            <person name="Salamov A."/>
            <person name="Ngan C.Y."/>
            <person name="Daum C."/>
            <person name="Chiniquy J."/>
            <person name="Barry K."/>
            <person name="LaButti K."/>
            <person name="Haridas S."/>
            <person name="Simmons B.A."/>
            <person name="Magnuson J.K."/>
            <person name="Mortensen U.H."/>
            <person name="Larsen T.O."/>
            <person name="Grigoriev I.V."/>
            <person name="Baker S.E."/>
            <person name="Andersen M.R."/>
        </authorList>
    </citation>
    <scope>NUCLEOTIDE SEQUENCE [LARGE SCALE GENOMIC DNA]</scope>
    <source>
        <strain evidence="5">IBT 16806</strain>
    </source>
</reference>
<dbReference type="EMBL" id="MSZS01000002">
    <property type="protein sequence ID" value="PKX97782.1"/>
    <property type="molecule type" value="Genomic_DNA"/>
</dbReference>
<dbReference type="AlphaFoldDB" id="A0A2I1CJH6"/>
<accession>A0A2I1CJH6</accession>
<keyword evidence="2" id="KW-0812">Transmembrane</keyword>
<sequence>MFPKSNTAVVALPPLNVPELRKATTTIHPSPPNSPSPATSFENYKAKNELKDGAASRTEPSILLTPPTSPPRSISELTNDGQPAGNAAKLDPAALKSLLSLDTGRCGCPTKQKQPCKVRIAEEKKAKIDKMIKSMLGFIPSSPELEGELENLAELVHCWHHDHGQFIKSRAEEWIATIPIGDPGIKPFLSLDRQIRKALDGLSTQCIWKTQAQDNCSREIGGQKAQNCTSTINEIVHLATYLGDDDDIEHLLKVLEHNRLCDRHDRQPLKHVELWKSRIMEIHSICPEDTPPSAPQNRVVLTARTSRFSTLRLNINPVEYWPAAYDVSPFSIIERSDKLNDYELSYNRIAEQARSPLNAKLGDLKHGYVYMYEVEGNDGFVKIGYTSRTTDERHEEWAFACNRAPKLLYPDSSNPQKVPNARRVEALCHAELHHRRLRIYCTGCLKQHIEWFEIAPVDAIAVISKWSNWMLDGSQLHGLALCGAFILLMPTGVVLLRVAPGSVRCNWVNQTIASVIAIIGVLIGLWLSTMYTKSQSFNSSHQIIGILIAIAMVAQWGWDSRTAGRTSCDEPRPTTVYSTGISGTS</sequence>
<gene>
    <name evidence="4" type="ORF">P174DRAFT_449340</name>
</gene>
<dbReference type="SMART" id="SM00974">
    <property type="entry name" value="T5orf172"/>
    <property type="match status" value="1"/>
</dbReference>
<dbReference type="GeneID" id="36536162"/>
<dbReference type="OrthoDB" id="3511049at2759"/>
<feature type="compositionally biased region" description="Polar residues" evidence="1">
    <location>
        <begin position="575"/>
        <end position="585"/>
    </location>
</feature>
<keyword evidence="5" id="KW-1185">Reference proteome</keyword>
<dbReference type="InterPro" id="IPR053006">
    <property type="entry name" value="Meiosis_regulatory"/>
</dbReference>
<dbReference type="OMA" id="WKSRIME"/>
<dbReference type="Gene3D" id="1.20.120.1770">
    <property type="match status" value="1"/>
</dbReference>
<dbReference type="STRING" id="1392255.A0A2I1CJH6"/>
<feature type="transmembrane region" description="Helical" evidence="2">
    <location>
        <begin position="476"/>
        <end position="496"/>
    </location>
</feature>
<evidence type="ECO:0000256" key="2">
    <source>
        <dbReference type="SAM" id="Phobius"/>
    </source>
</evidence>
<feature type="compositionally biased region" description="Basic and acidic residues" evidence="1">
    <location>
        <begin position="44"/>
        <end position="54"/>
    </location>
</feature>
<evidence type="ECO:0000313" key="5">
    <source>
        <dbReference type="Proteomes" id="UP000234474"/>
    </source>
</evidence>
<feature type="region of interest" description="Disordered" evidence="1">
    <location>
        <begin position="21"/>
        <end position="86"/>
    </location>
</feature>
<comment type="caution">
    <text evidence="4">The sequence shown here is derived from an EMBL/GenBank/DDBJ whole genome shotgun (WGS) entry which is preliminary data.</text>
</comment>
<evidence type="ECO:0000313" key="4">
    <source>
        <dbReference type="EMBL" id="PKX97782.1"/>
    </source>
</evidence>
<organism evidence="4 5">
    <name type="scientific">Aspergillus novofumigatus (strain IBT 16806)</name>
    <dbReference type="NCBI Taxonomy" id="1392255"/>
    <lineage>
        <taxon>Eukaryota</taxon>
        <taxon>Fungi</taxon>
        <taxon>Dikarya</taxon>
        <taxon>Ascomycota</taxon>
        <taxon>Pezizomycotina</taxon>
        <taxon>Eurotiomycetes</taxon>
        <taxon>Eurotiomycetidae</taxon>
        <taxon>Eurotiales</taxon>
        <taxon>Aspergillaceae</taxon>
        <taxon>Aspergillus</taxon>
        <taxon>Aspergillus subgen. Fumigati</taxon>
    </lineage>
</organism>
<protein>
    <submittedName>
        <fullName evidence="4">DUF1766-domain-containing protein</fullName>
    </submittedName>
</protein>
<dbReference type="CDD" id="cd08760">
    <property type="entry name" value="Cyt_b561_FRRS1_like"/>
    <property type="match status" value="1"/>
</dbReference>
<dbReference type="InterPro" id="IPR018306">
    <property type="entry name" value="Phage_T5_Orf172_DNA-bd"/>
</dbReference>
<dbReference type="VEuPathDB" id="FungiDB:P174DRAFT_449340"/>
<evidence type="ECO:0000256" key="1">
    <source>
        <dbReference type="SAM" id="MobiDB-lite"/>
    </source>
</evidence>
<keyword evidence="2" id="KW-0472">Membrane</keyword>
<dbReference type="RefSeq" id="XP_024686377.1">
    <property type="nucleotide sequence ID" value="XM_024828836.1"/>
</dbReference>
<dbReference type="Proteomes" id="UP000234474">
    <property type="component" value="Unassembled WGS sequence"/>
</dbReference>
<keyword evidence="2" id="KW-1133">Transmembrane helix</keyword>
<feature type="transmembrane region" description="Helical" evidence="2">
    <location>
        <begin position="508"/>
        <end position="527"/>
    </location>
</feature>
<feature type="transmembrane region" description="Helical" evidence="2">
    <location>
        <begin position="539"/>
        <end position="558"/>
    </location>
</feature>
<feature type="region of interest" description="Disordered" evidence="1">
    <location>
        <begin position="564"/>
        <end position="585"/>
    </location>
</feature>
<feature type="compositionally biased region" description="Low complexity" evidence="1">
    <location>
        <begin position="60"/>
        <end position="75"/>
    </location>
</feature>
<dbReference type="PANTHER" id="PTHR28094:SF1">
    <property type="entry name" value="MEIOTICALLY UP-REGULATED GENE 113 PROTEIN"/>
    <property type="match status" value="1"/>
</dbReference>
<name>A0A2I1CJH6_ASPN1</name>
<dbReference type="PANTHER" id="PTHR28094">
    <property type="entry name" value="MEIOTICALLY UP-REGULATED GENE 113 PROTEIN"/>
    <property type="match status" value="1"/>
</dbReference>